<dbReference type="OrthoDB" id="3267861at2759"/>
<dbReference type="Proteomes" id="UP000001861">
    <property type="component" value="Unassembled WGS sequence"/>
</dbReference>
<dbReference type="EMBL" id="AACS02000012">
    <property type="protein sequence ID" value="EAU86511.2"/>
    <property type="molecule type" value="Genomic_DNA"/>
</dbReference>
<evidence type="ECO:0000313" key="3">
    <source>
        <dbReference type="Proteomes" id="UP000001861"/>
    </source>
</evidence>
<proteinExistence type="predicted"/>
<sequence length="620" mass="69603">MNGEIQRETEFDPETGAILVKKTHPWMTHYTGIVMFLLKCNIDVRFIGSGSGANSFMYYVTDYITKPAMTMHVGLTALSHAIRRATSRIEEIQETHSLSVRDARIQATLPAMISAVNSMMGRQEISQQQIMSYLVGGGDHYTSERFASYNYGETLRFVQRLDEPIEDASPDASAAGLTTQVSLSISEEGITASNKRLDYMYRPTEDPYDTMCLYDFISIVRKEILRAKVNKEPVGREHVIDELQTLVTDPQDEPQASATGPQFELKRFSSEDHPQYTTHGVACRLQGLTPVLLGPNLARRGDGTGESWARDMLILFKPWRSPEDIRERDMTWIDTFELYREKLSPRQKQTIANMGVLSQSREDRSRNPRSRSTREYPTFVDSSDLADILDAETFLSRSATVCVYATASQKEDQGGMVSAQGDPNGRLKDIITVKTFKEFEQCYPNEALMNIDANESTDVSQVSVESLDVAESQIRALSSFKSLEQGESVSSQAYNGAAGAGHVRSKDSQYPPLFKPTASIATLPEKHVPLPLREAINSHPDERWGEVGRIIKLRRLDRNLEQLRAFMIVANHVIRGGDQLLMYINGMGGTGKSYLIQSIVQLFEAYGRRHYEEEGGKRAS</sequence>
<dbReference type="RefSeq" id="XP_001835306.2">
    <property type="nucleotide sequence ID" value="XM_001835254.2"/>
</dbReference>
<dbReference type="VEuPathDB" id="FungiDB:CC1G_10233"/>
<dbReference type="Gene3D" id="3.40.50.300">
    <property type="entry name" value="P-loop containing nucleotide triphosphate hydrolases"/>
    <property type="match status" value="1"/>
</dbReference>
<dbReference type="AlphaFoldDB" id="A8NPC4"/>
<comment type="caution">
    <text evidence="2">The sequence shown here is derived from an EMBL/GenBank/DDBJ whole genome shotgun (WGS) entry which is preliminary data.</text>
</comment>
<dbReference type="KEGG" id="cci:CC1G_10233"/>
<evidence type="ECO:0008006" key="4">
    <source>
        <dbReference type="Google" id="ProtNLM"/>
    </source>
</evidence>
<dbReference type="InterPro" id="IPR027417">
    <property type="entry name" value="P-loop_NTPase"/>
</dbReference>
<name>A8NPC4_COPC7</name>
<keyword evidence="3" id="KW-1185">Reference proteome</keyword>
<dbReference type="HOGENOM" id="CLU_440760_0_0_1"/>
<accession>A8NPC4</accession>
<dbReference type="STRING" id="240176.A8NPC4"/>
<dbReference type="GeneID" id="6011834"/>
<dbReference type="OMA" id="RYASETW"/>
<protein>
    <recommendedName>
        <fullName evidence="4">ATP-dependent DNA helicase</fullName>
    </recommendedName>
</protein>
<evidence type="ECO:0000313" key="2">
    <source>
        <dbReference type="EMBL" id="EAU86511.2"/>
    </source>
</evidence>
<feature type="region of interest" description="Disordered" evidence="1">
    <location>
        <begin position="356"/>
        <end position="375"/>
    </location>
</feature>
<evidence type="ECO:0000256" key="1">
    <source>
        <dbReference type="SAM" id="MobiDB-lite"/>
    </source>
</evidence>
<reference evidence="2 3" key="1">
    <citation type="journal article" date="2010" name="Proc. Natl. Acad. Sci. U.S.A.">
        <title>Insights into evolution of multicellular fungi from the assembled chromosomes of the mushroom Coprinopsis cinerea (Coprinus cinereus).</title>
        <authorList>
            <person name="Stajich J.E."/>
            <person name="Wilke S.K."/>
            <person name="Ahren D."/>
            <person name="Au C.H."/>
            <person name="Birren B.W."/>
            <person name="Borodovsky M."/>
            <person name="Burns C."/>
            <person name="Canback B."/>
            <person name="Casselton L.A."/>
            <person name="Cheng C.K."/>
            <person name="Deng J."/>
            <person name="Dietrich F.S."/>
            <person name="Fargo D.C."/>
            <person name="Farman M.L."/>
            <person name="Gathman A.C."/>
            <person name="Goldberg J."/>
            <person name="Guigo R."/>
            <person name="Hoegger P.J."/>
            <person name="Hooker J.B."/>
            <person name="Huggins A."/>
            <person name="James T.Y."/>
            <person name="Kamada T."/>
            <person name="Kilaru S."/>
            <person name="Kodira C."/>
            <person name="Kues U."/>
            <person name="Kupfer D."/>
            <person name="Kwan H.S."/>
            <person name="Lomsadze A."/>
            <person name="Li W."/>
            <person name="Lilly W.W."/>
            <person name="Ma L.J."/>
            <person name="Mackey A.J."/>
            <person name="Manning G."/>
            <person name="Martin F."/>
            <person name="Muraguchi H."/>
            <person name="Natvig D.O."/>
            <person name="Palmerini H."/>
            <person name="Ramesh M.A."/>
            <person name="Rehmeyer C.J."/>
            <person name="Roe B.A."/>
            <person name="Shenoy N."/>
            <person name="Stanke M."/>
            <person name="Ter-Hovhannisyan V."/>
            <person name="Tunlid A."/>
            <person name="Velagapudi R."/>
            <person name="Vision T.J."/>
            <person name="Zeng Q."/>
            <person name="Zolan M.E."/>
            <person name="Pukkila P.J."/>
        </authorList>
    </citation>
    <scope>NUCLEOTIDE SEQUENCE [LARGE SCALE GENOMIC DNA]</scope>
    <source>
        <strain evidence="3">Okayama-7 / 130 / ATCC MYA-4618 / FGSC 9003</strain>
    </source>
</reference>
<dbReference type="InParanoid" id="A8NPC4"/>
<gene>
    <name evidence="2" type="ORF">CC1G_10233</name>
</gene>
<organism evidence="2 3">
    <name type="scientific">Coprinopsis cinerea (strain Okayama-7 / 130 / ATCC MYA-4618 / FGSC 9003)</name>
    <name type="common">Inky cap fungus</name>
    <name type="synonym">Hormographiella aspergillata</name>
    <dbReference type="NCBI Taxonomy" id="240176"/>
    <lineage>
        <taxon>Eukaryota</taxon>
        <taxon>Fungi</taxon>
        <taxon>Dikarya</taxon>
        <taxon>Basidiomycota</taxon>
        <taxon>Agaricomycotina</taxon>
        <taxon>Agaricomycetes</taxon>
        <taxon>Agaricomycetidae</taxon>
        <taxon>Agaricales</taxon>
        <taxon>Agaricineae</taxon>
        <taxon>Psathyrellaceae</taxon>
        <taxon>Coprinopsis</taxon>
    </lineage>
</organism>